<gene>
    <name evidence="1" type="ORF">Poly21_41910</name>
</gene>
<dbReference type="Proteomes" id="UP000319908">
    <property type="component" value="Unassembled WGS sequence"/>
</dbReference>
<dbReference type="GO" id="GO:0016740">
    <property type="term" value="F:transferase activity"/>
    <property type="evidence" value="ECO:0007669"/>
    <property type="project" value="UniProtKB-KW"/>
</dbReference>
<reference evidence="1 2" key="1">
    <citation type="journal article" date="2020" name="Antonie Van Leeuwenhoek">
        <title>Rhodopirellula heiligendammensis sp. nov., Rhodopirellula pilleata sp. nov., and Rhodopirellula solitaria sp. nov. isolated from natural or artificial marine surfaces in Northern Germany and California, USA, and emended description of the genus Rhodopirellula.</title>
        <authorList>
            <person name="Kallscheuer N."/>
            <person name="Wiegand S."/>
            <person name="Jogler M."/>
            <person name="Boedeker C."/>
            <person name="Peeters S.H."/>
            <person name="Rast P."/>
            <person name="Heuer A."/>
            <person name="Jetten M.S.M."/>
            <person name="Rohde M."/>
            <person name="Jogler C."/>
        </authorList>
    </citation>
    <scope>NUCLEOTIDE SEQUENCE [LARGE SCALE GENOMIC DNA]</scope>
    <source>
        <strain evidence="1 2">Poly21</strain>
    </source>
</reference>
<keyword evidence="1" id="KW-0808">Transferase</keyword>
<dbReference type="Gene3D" id="3.40.50.2000">
    <property type="entry name" value="Glycogen Phosphorylase B"/>
    <property type="match status" value="1"/>
</dbReference>
<dbReference type="Pfam" id="PF13692">
    <property type="entry name" value="Glyco_trans_1_4"/>
    <property type="match status" value="1"/>
</dbReference>
<keyword evidence="2" id="KW-1185">Reference proteome</keyword>
<proteinExistence type="predicted"/>
<dbReference type="AlphaFoldDB" id="A0A5C6BYR7"/>
<sequence length="415" mass="47089">MNIDLKIVHLSTYEKLGGASLAANRIHRGLIEIGVESHLLCLDGPANADGIIRAGHKKKRSIFKRVFSPNWEFAIRQFAIDDVGIEIFSDIEAQPRNLWRQIPPDTDIVQLNWISRLIDWEDFFQCIPDFPIVWRFADLNPMTGGCHYPDSCKGFMTGCHACPQIGGTKAKRRIASNYHLKQKCIERIPSEQMTIVAQSRWIESLIEQSPIFERFPRVFIPNGVDKRVFRQLDSLFCRNLLRIPDAGPVALIFASHGTARRKGIWQVLDKLDQLHKLPFHLLIVGETTHRIGSRPEVTVTDGLPPSVLPVAYSAADLMLFPSLQDNCPNAVLESQACGTPVLAFDNSGTKELIEDESNGWLVRNQDFDGFVEKAIELVENDRRPSAEAVRKQVRDFHDMLSEYVLAYREAKSRHQ</sequence>
<comment type="caution">
    <text evidence="1">The sequence shown here is derived from an EMBL/GenBank/DDBJ whole genome shotgun (WGS) entry which is preliminary data.</text>
</comment>
<dbReference type="PANTHER" id="PTHR12526">
    <property type="entry name" value="GLYCOSYLTRANSFERASE"/>
    <property type="match status" value="1"/>
</dbReference>
<dbReference type="EMBL" id="SJPU01000002">
    <property type="protein sequence ID" value="TWU16982.1"/>
    <property type="molecule type" value="Genomic_DNA"/>
</dbReference>
<evidence type="ECO:0000313" key="1">
    <source>
        <dbReference type="EMBL" id="TWU16982.1"/>
    </source>
</evidence>
<name>A0A5C6BYR7_9BACT</name>
<evidence type="ECO:0000313" key="2">
    <source>
        <dbReference type="Proteomes" id="UP000319908"/>
    </source>
</evidence>
<organism evidence="1 2">
    <name type="scientific">Allorhodopirellula heiligendammensis</name>
    <dbReference type="NCBI Taxonomy" id="2714739"/>
    <lineage>
        <taxon>Bacteria</taxon>
        <taxon>Pseudomonadati</taxon>
        <taxon>Planctomycetota</taxon>
        <taxon>Planctomycetia</taxon>
        <taxon>Pirellulales</taxon>
        <taxon>Pirellulaceae</taxon>
        <taxon>Allorhodopirellula</taxon>
    </lineage>
</organism>
<accession>A0A5C6BYR7</accession>
<dbReference type="PANTHER" id="PTHR12526:SF637">
    <property type="entry name" value="GLYCOSYLTRANSFERASE EPSF-RELATED"/>
    <property type="match status" value="1"/>
</dbReference>
<protein>
    <submittedName>
        <fullName evidence="1">Glycosyl transferase</fullName>
    </submittedName>
</protein>
<dbReference type="SUPFAM" id="SSF53756">
    <property type="entry name" value="UDP-Glycosyltransferase/glycogen phosphorylase"/>
    <property type="match status" value="1"/>
</dbReference>